<dbReference type="Proteomes" id="UP001589818">
    <property type="component" value="Unassembled WGS sequence"/>
</dbReference>
<dbReference type="EMBL" id="JBHLVF010000058">
    <property type="protein sequence ID" value="MFC0396374.1"/>
    <property type="molecule type" value="Genomic_DNA"/>
</dbReference>
<organism evidence="2 3">
    <name type="scientific">Paenibacillus mendelii</name>
    <dbReference type="NCBI Taxonomy" id="206163"/>
    <lineage>
        <taxon>Bacteria</taxon>
        <taxon>Bacillati</taxon>
        <taxon>Bacillota</taxon>
        <taxon>Bacilli</taxon>
        <taxon>Bacillales</taxon>
        <taxon>Paenibacillaceae</taxon>
        <taxon>Paenibacillus</taxon>
    </lineage>
</organism>
<feature type="signal peptide" evidence="1">
    <location>
        <begin position="1"/>
        <end position="36"/>
    </location>
</feature>
<accession>A0ABV6JLI5</accession>
<name>A0ABV6JLI5_9BACL</name>
<gene>
    <name evidence="2" type="ORF">ACFFJ8_34100</name>
</gene>
<sequence>MFVILKRQWCAFAKHRVTKASSLAVIAIVMAMGAGACSNNDTSGNKPSTKSYGHDGYMGLSNSNPHLFNKNGSYLNYGEDGEFAKKKLKEINGIANMNIMFQGPNLYVTLKPASGVDDLQLRQKALSVLRYNMPRYIVHVNTVR</sequence>
<proteinExistence type="predicted"/>
<keyword evidence="1" id="KW-0732">Signal</keyword>
<evidence type="ECO:0008006" key="4">
    <source>
        <dbReference type="Google" id="ProtNLM"/>
    </source>
</evidence>
<keyword evidence="3" id="KW-1185">Reference proteome</keyword>
<evidence type="ECO:0000313" key="3">
    <source>
        <dbReference type="Proteomes" id="UP001589818"/>
    </source>
</evidence>
<evidence type="ECO:0000256" key="1">
    <source>
        <dbReference type="SAM" id="SignalP"/>
    </source>
</evidence>
<comment type="caution">
    <text evidence="2">The sequence shown here is derived from an EMBL/GenBank/DDBJ whole genome shotgun (WGS) entry which is preliminary data.</text>
</comment>
<reference evidence="2 3" key="1">
    <citation type="submission" date="2024-09" db="EMBL/GenBank/DDBJ databases">
        <authorList>
            <person name="Sun Q."/>
            <person name="Mori K."/>
        </authorList>
    </citation>
    <scope>NUCLEOTIDE SEQUENCE [LARGE SCALE GENOMIC DNA]</scope>
    <source>
        <strain evidence="2 3">CCM 4839</strain>
    </source>
</reference>
<protein>
    <recommendedName>
        <fullName evidence="4">Sporulation protein</fullName>
    </recommendedName>
</protein>
<evidence type="ECO:0000313" key="2">
    <source>
        <dbReference type="EMBL" id="MFC0396374.1"/>
    </source>
</evidence>
<feature type="chain" id="PRO_5045101204" description="Sporulation protein" evidence="1">
    <location>
        <begin position="37"/>
        <end position="144"/>
    </location>
</feature>
<dbReference type="RefSeq" id="WP_204822763.1">
    <property type="nucleotide sequence ID" value="NZ_JANHOF010000032.1"/>
</dbReference>